<name>A0ABU7APJ8_9TELE</name>
<sequence>MLDQLKEGLRLYGLAELLNQNPEICRPLFVAGRDIEANAEFMCAISPELSEKGTNKYQVEVKLVNFLQDFLYEFEENPEHAEDGCPHAVTPSTFLQGLTGQGHVPLLPSEKTLLWQFNSTMIAVPNLESTAFAIQLYLHVQRP</sequence>
<comment type="caution">
    <text evidence="1">The sequence shown here is derived from an EMBL/GenBank/DDBJ whole genome shotgun (WGS) entry which is preliminary data.</text>
</comment>
<accession>A0ABU7APJ8</accession>
<organism evidence="1 2">
    <name type="scientific">Ataeniobius toweri</name>
    <dbReference type="NCBI Taxonomy" id="208326"/>
    <lineage>
        <taxon>Eukaryota</taxon>
        <taxon>Metazoa</taxon>
        <taxon>Chordata</taxon>
        <taxon>Craniata</taxon>
        <taxon>Vertebrata</taxon>
        <taxon>Euteleostomi</taxon>
        <taxon>Actinopterygii</taxon>
        <taxon>Neopterygii</taxon>
        <taxon>Teleostei</taxon>
        <taxon>Neoteleostei</taxon>
        <taxon>Acanthomorphata</taxon>
        <taxon>Ovalentaria</taxon>
        <taxon>Atherinomorphae</taxon>
        <taxon>Cyprinodontiformes</taxon>
        <taxon>Goodeidae</taxon>
        <taxon>Ataeniobius</taxon>
    </lineage>
</organism>
<evidence type="ECO:0000313" key="1">
    <source>
        <dbReference type="EMBL" id="MED6240137.1"/>
    </source>
</evidence>
<proteinExistence type="predicted"/>
<dbReference type="Proteomes" id="UP001345963">
    <property type="component" value="Unassembled WGS sequence"/>
</dbReference>
<protein>
    <submittedName>
        <fullName evidence="1">Uncharacterized protein</fullName>
    </submittedName>
</protein>
<dbReference type="EMBL" id="JAHUTI010023104">
    <property type="protein sequence ID" value="MED6240137.1"/>
    <property type="molecule type" value="Genomic_DNA"/>
</dbReference>
<reference evidence="1 2" key="1">
    <citation type="submission" date="2021-07" db="EMBL/GenBank/DDBJ databases">
        <authorList>
            <person name="Palmer J.M."/>
        </authorList>
    </citation>
    <scope>NUCLEOTIDE SEQUENCE [LARGE SCALE GENOMIC DNA]</scope>
    <source>
        <strain evidence="1 2">AT_MEX2019</strain>
        <tissue evidence="1">Muscle</tissue>
    </source>
</reference>
<evidence type="ECO:0000313" key="2">
    <source>
        <dbReference type="Proteomes" id="UP001345963"/>
    </source>
</evidence>
<keyword evidence="2" id="KW-1185">Reference proteome</keyword>
<gene>
    <name evidence="1" type="ORF">ATANTOWER_016622</name>
</gene>